<proteinExistence type="predicted"/>
<reference evidence="1" key="1">
    <citation type="submission" date="2020-06" db="EMBL/GenBank/DDBJ databases">
        <title>Whole Genome Sequence of Bradyrhizobium sp. Strain 1S1.</title>
        <authorList>
            <person name="Bromfield E.S.P."/>
            <person name="Cloutier S."/>
        </authorList>
    </citation>
    <scope>NUCLEOTIDE SEQUENCE [LARGE SCALE GENOMIC DNA]</scope>
    <source>
        <strain evidence="1">1S1</strain>
    </source>
</reference>
<dbReference type="RefSeq" id="WP_166217135.1">
    <property type="nucleotide sequence ID" value="NZ_CP088284.1"/>
</dbReference>
<evidence type="ECO:0000313" key="1">
    <source>
        <dbReference type="EMBL" id="NVI50588.1"/>
    </source>
</evidence>
<sequence length="110" mass="12481">MTIRVTPPDRDRSLPVALGLRKHPIAHVIPCLSRSERQRLNSSLEENGYCGEEIVLLDGQILDGDGRYRACLETGAMPRFRPFNPTTDGDPFDFVVRKNLAQSWLRKFGQ</sequence>
<accession>A0A973WAH5</accession>
<protein>
    <submittedName>
        <fullName evidence="1">Uncharacterized protein</fullName>
    </submittedName>
</protein>
<dbReference type="EMBL" id="JAAOLE020000002">
    <property type="protein sequence ID" value="NVI50588.1"/>
    <property type="molecule type" value="Genomic_DNA"/>
</dbReference>
<comment type="caution">
    <text evidence="1">The sequence shown here is derived from an EMBL/GenBank/DDBJ whole genome shotgun (WGS) entry which is preliminary data.</text>
</comment>
<dbReference type="AlphaFoldDB" id="A0A973WAH5"/>
<gene>
    <name evidence="1" type="ORF">HAP48_049135</name>
</gene>
<name>A0A973WAH5_9BRAD</name>
<organism evidence="1">
    <name type="scientific">Bradyrhizobium septentrionale</name>
    <dbReference type="NCBI Taxonomy" id="1404411"/>
    <lineage>
        <taxon>Bacteria</taxon>
        <taxon>Pseudomonadati</taxon>
        <taxon>Pseudomonadota</taxon>
        <taxon>Alphaproteobacteria</taxon>
        <taxon>Hyphomicrobiales</taxon>
        <taxon>Nitrobacteraceae</taxon>
        <taxon>Bradyrhizobium</taxon>
    </lineage>
</organism>